<dbReference type="GO" id="GO:0016705">
    <property type="term" value="F:oxidoreductase activity, acting on paired donors, with incorporation or reduction of molecular oxygen"/>
    <property type="evidence" value="ECO:0007669"/>
    <property type="project" value="InterPro"/>
</dbReference>
<proteinExistence type="predicted"/>
<keyword evidence="1" id="KW-0503">Monooxygenase</keyword>
<evidence type="ECO:0000256" key="1">
    <source>
        <dbReference type="ARBA" id="ARBA00023033"/>
    </source>
</evidence>
<gene>
    <name evidence="2" type="ORF">PENTCL1PPCAC_24751</name>
</gene>
<dbReference type="SUPFAM" id="SSF48264">
    <property type="entry name" value="Cytochrome P450"/>
    <property type="match status" value="1"/>
</dbReference>
<name>A0AAV5U849_9BILA</name>
<comment type="caution">
    <text evidence="2">The sequence shown here is derived from an EMBL/GenBank/DDBJ whole genome shotgun (WGS) entry which is preliminary data.</text>
</comment>
<dbReference type="AlphaFoldDB" id="A0AAV5U849"/>
<dbReference type="Gene3D" id="1.10.630.10">
    <property type="entry name" value="Cytochrome P450"/>
    <property type="match status" value="1"/>
</dbReference>
<dbReference type="InterPro" id="IPR036396">
    <property type="entry name" value="Cyt_P450_sf"/>
</dbReference>
<reference evidence="2" key="1">
    <citation type="submission" date="2023-10" db="EMBL/GenBank/DDBJ databases">
        <title>Genome assembly of Pristionchus species.</title>
        <authorList>
            <person name="Yoshida K."/>
            <person name="Sommer R.J."/>
        </authorList>
    </citation>
    <scope>NUCLEOTIDE SEQUENCE</scope>
    <source>
        <strain evidence="2">RS0144</strain>
    </source>
</reference>
<feature type="non-terminal residue" evidence="2">
    <location>
        <position position="62"/>
    </location>
</feature>
<keyword evidence="3" id="KW-1185">Reference proteome</keyword>
<evidence type="ECO:0000313" key="3">
    <source>
        <dbReference type="Proteomes" id="UP001432027"/>
    </source>
</evidence>
<sequence length="62" mass="6964">SAGQAVDVSENIMKAVGNVIWDLTFGIHLDFDNDIVMYFCRIQQGMLSMMAGPLMMWLEVLP</sequence>
<feature type="non-terminal residue" evidence="2">
    <location>
        <position position="1"/>
    </location>
</feature>
<accession>A0AAV5U849</accession>
<keyword evidence="1" id="KW-0560">Oxidoreductase</keyword>
<protein>
    <submittedName>
        <fullName evidence="2">Uncharacterized protein</fullName>
    </submittedName>
</protein>
<dbReference type="GO" id="GO:0020037">
    <property type="term" value="F:heme binding"/>
    <property type="evidence" value="ECO:0007669"/>
    <property type="project" value="InterPro"/>
</dbReference>
<dbReference type="GO" id="GO:0005506">
    <property type="term" value="F:iron ion binding"/>
    <property type="evidence" value="ECO:0007669"/>
    <property type="project" value="InterPro"/>
</dbReference>
<dbReference type="Proteomes" id="UP001432027">
    <property type="component" value="Unassembled WGS sequence"/>
</dbReference>
<dbReference type="EMBL" id="BTSX01000005">
    <property type="protein sequence ID" value="GMT02577.1"/>
    <property type="molecule type" value="Genomic_DNA"/>
</dbReference>
<dbReference type="GO" id="GO:0004497">
    <property type="term" value="F:monooxygenase activity"/>
    <property type="evidence" value="ECO:0007669"/>
    <property type="project" value="UniProtKB-KW"/>
</dbReference>
<organism evidence="2 3">
    <name type="scientific">Pristionchus entomophagus</name>
    <dbReference type="NCBI Taxonomy" id="358040"/>
    <lineage>
        <taxon>Eukaryota</taxon>
        <taxon>Metazoa</taxon>
        <taxon>Ecdysozoa</taxon>
        <taxon>Nematoda</taxon>
        <taxon>Chromadorea</taxon>
        <taxon>Rhabditida</taxon>
        <taxon>Rhabditina</taxon>
        <taxon>Diplogasteromorpha</taxon>
        <taxon>Diplogasteroidea</taxon>
        <taxon>Neodiplogasteridae</taxon>
        <taxon>Pristionchus</taxon>
    </lineage>
</organism>
<evidence type="ECO:0000313" key="2">
    <source>
        <dbReference type="EMBL" id="GMT02577.1"/>
    </source>
</evidence>